<reference evidence="1" key="1">
    <citation type="submission" date="2024-06" db="EMBL/GenBank/DDBJ databases">
        <authorList>
            <person name="Liu X."/>
            <person name="Lenzi L."/>
            <person name="Haldenby T S."/>
            <person name="Uol C."/>
        </authorList>
    </citation>
    <scope>NUCLEOTIDE SEQUENCE</scope>
</reference>
<accession>A0AAV2TQQ3</accession>
<protein>
    <submittedName>
        <fullName evidence="1">Uncharacterized protein</fullName>
    </submittedName>
</protein>
<organism evidence="1 2">
    <name type="scientific">Calicophoron daubneyi</name>
    <name type="common">Rumen fluke</name>
    <name type="synonym">Paramphistomum daubneyi</name>
    <dbReference type="NCBI Taxonomy" id="300641"/>
    <lineage>
        <taxon>Eukaryota</taxon>
        <taxon>Metazoa</taxon>
        <taxon>Spiralia</taxon>
        <taxon>Lophotrochozoa</taxon>
        <taxon>Platyhelminthes</taxon>
        <taxon>Trematoda</taxon>
        <taxon>Digenea</taxon>
        <taxon>Plagiorchiida</taxon>
        <taxon>Pronocephalata</taxon>
        <taxon>Paramphistomoidea</taxon>
        <taxon>Paramphistomidae</taxon>
        <taxon>Calicophoron</taxon>
    </lineage>
</organism>
<dbReference type="EMBL" id="CAXLJL010000632">
    <property type="protein sequence ID" value="CAL5139715.1"/>
    <property type="molecule type" value="Genomic_DNA"/>
</dbReference>
<feature type="non-terminal residue" evidence="1">
    <location>
        <position position="1"/>
    </location>
</feature>
<evidence type="ECO:0000313" key="2">
    <source>
        <dbReference type="Proteomes" id="UP001497525"/>
    </source>
</evidence>
<dbReference type="Proteomes" id="UP001497525">
    <property type="component" value="Unassembled WGS sequence"/>
</dbReference>
<dbReference type="AlphaFoldDB" id="A0AAV2TQQ3"/>
<gene>
    <name evidence="1" type="ORF">CDAUBV1_LOCUS14829</name>
</gene>
<sequence>TPRVLLTLRSAAQKAPIVPKQTPTKLRIELARANSPALRARTPTYKRCPTLPMFSCRNPDKPTPKSLFFKNVVERFCLALYFSRHCEN</sequence>
<evidence type="ECO:0000313" key="1">
    <source>
        <dbReference type="EMBL" id="CAL5139715.1"/>
    </source>
</evidence>
<feature type="non-terminal residue" evidence="1">
    <location>
        <position position="88"/>
    </location>
</feature>
<proteinExistence type="predicted"/>
<comment type="caution">
    <text evidence="1">The sequence shown here is derived from an EMBL/GenBank/DDBJ whole genome shotgun (WGS) entry which is preliminary data.</text>
</comment>
<name>A0AAV2TQQ3_CALDB</name>